<evidence type="ECO:0000259" key="3">
    <source>
        <dbReference type="Pfam" id="PF01494"/>
    </source>
</evidence>
<dbReference type="InterPro" id="IPR050631">
    <property type="entry name" value="PheA/TfdB_FAD_monoxygenase"/>
</dbReference>
<dbReference type="InterPro" id="IPR002938">
    <property type="entry name" value="FAD-bd"/>
</dbReference>
<evidence type="ECO:0000313" key="4">
    <source>
        <dbReference type="EMBL" id="MDI5971224.1"/>
    </source>
</evidence>
<dbReference type="AlphaFoldDB" id="A0AA90H5Y5"/>
<organism evidence="4">
    <name type="scientific">Streptantibioticus silvisoli</name>
    <dbReference type="NCBI Taxonomy" id="2705255"/>
    <lineage>
        <taxon>Bacteria</taxon>
        <taxon>Bacillati</taxon>
        <taxon>Actinomycetota</taxon>
        <taxon>Actinomycetes</taxon>
        <taxon>Kitasatosporales</taxon>
        <taxon>Streptomycetaceae</taxon>
        <taxon>Streptantibioticus</taxon>
    </lineage>
</organism>
<accession>A0AA90H5Y5</accession>
<comment type="caution">
    <text evidence="4">The sequence shown here is derived from an EMBL/GenBank/DDBJ whole genome shotgun (WGS) entry which is preliminary data.</text>
</comment>
<gene>
    <name evidence="4" type="ORF">POF50_018055</name>
</gene>
<evidence type="ECO:0000256" key="1">
    <source>
        <dbReference type="ARBA" id="ARBA00023002"/>
    </source>
</evidence>
<proteinExistence type="predicted"/>
<dbReference type="SUPFAM" id="SSF51905">
    <property type="entry name" value="FAD/NAD(P)-binding domain"/>
    <property type="match status" value="1"/>
</dbReference>
<protein>
    <submittedName>
        <fullName evidence="4">NAD(P)/FAD-dependent oxidoreductase</fullName>
    </submittedName>
</protein>
<dbReference type="GO" id="GO:0071949">
    <property type="term" value="F:FAD binding"/>
    <property type="evidence" value="ECO:0007669"/>
    <property type="project" value="InterPro"/>
</dbReference>
<dbReference type="Gene3D" id="3.50.50.60">
    <property type="entry name" value="FAD/NAD(P)-binding domain"/>
    <property type="match status" value="2"/>
</dbReference>
<name>A0AA90H5Y5_9ACTN</name>
<reference evidence="4" key="1">
    <citation type="submission" date="2023-05" db="EMBL/GenBank/DDBJ databases">
        <title>Streptantibioticus silvisoli sp. nov., acidotolerant actinomycetes 1 from pine litter.</title>
        <authorList>
            <person name="Swiecimska M."/>
            <person name="Golinska P."/>
            <person name="Sangal V."/>
            <person name="Wachnowicz B."/>
            <person name="Goodfellow M."/>
        </authorList>
    </citation>
    <scope>NUCLEOTIDE SEQUENCE</scope>
    <source>
        <strain evidence="4">SL13</strain>
    </source>
</reference>
<dbReference type="EMBL" id="JABXJJ020000021">
    <property type="protein sequence ID" value="MDI5971224.1"/>
    <property type="molecule type" value="Genomic_DNA"/>
</dbReference>
<dbReference type="PRINTS" id="PR00420">
    <property type="entry name" value="RNGMNOXGNASE"/>
</dbReference>
<dbReference type="InterPro" id="IPR036188">
    <property type="entry name" value="FAD/NAD-bd_sf"/>
</dbReference>
<evidence type="ECO:0000256" key="2">
    <source>
        <dbReference type="ARBA" id="ARBA00023027"/>
    </source>
</evidence>
<dbReference type="GO" id="GO:0016491">
    <property type="term" value="F:oxidoreductase activity"/>
    <property type="evidence" value="ECO:0007669"/>
    <property type="project" value="UniProtKB-KW"/>
</dbReference>
<dbReference type="PANTHER" id="PTHR43476:SF4">
    <property type="entry name" value="BLR0106 PROTEIN"/>
    <property type="match status" value="1"/>
</dbReference>
<dbReference type="RefSeq" id="WP_271316092.1">
    <property type="nucleotide sequence ID" value="NZ_JABXJJ020000021.1"/>
</dbReference>
<dbReference type="Pfam" id="PF01494">
    <property type="entry name" value="FAD_binding_3"/>
    <property type="match status" value="1"/>
</dbReference>
<sequence>MTAERPGQYDVVVCGAGVAGLAAARGLGDLGLRVLLVDKQDRPRAVAKGEVLQPGALRVLRRWGTERLLEERGAVRLSRLAVRTADGASLMTLDYGRLPNGDRSLLAQDHLTVLESLAAGLADGVEVLRGVLVEGALRDASGRVCGVRLSQGGRVREEYCPLVVAADGIGSKLRRAAGVRVRRAEYPHRLVSFDIEGVRDAPADFSAYLTDRGLRLVYPLPGGRVRLYAQAAPQEVQGRPAGAWAPWCEEMLTGVPALGGLREPLLACAHRRQAFPVTRLLSPAVALPGLAFVGESAYAVHPMAAQGMNTAVVSAASLADRLAQAWDGSGRPSAAVVDAALEAYRRERADVLARTARTSDNAARMVTDLSWRGRIVGRRALRHTGANPRLRYAVTRAMSGLGGPPLTPLDRLQQIGLLPDPRSHRVPAL</sequence>
<keyword evidence="1" id="KW-0560">Oxidoreductase</keyword>
<dbReference type="PANTHER" id="PTHR43476">
    <property type="entry name" value="3-(3-HYDROXY-PHENYL)PROPIONATE/3-HYDROXYCINNAMIC ACID HYDROXYLASE"/>
    <property type="match status" value="1"/>
</dbReference>
<keyword evidence="2" id="KW-0520">NAD</keyword>
<feature type="domain" description="FAD-binding" evidence="3">
    <location>
        <begin position="9"/>
        <end position="357"/>
    </location>
</feature>